<feature type="transmembrane region" description="Helical" evidence="1">
    <location>
        <begin position="38"/>
        <end position="59"/>
    </location>
</feature>
<sequence length="60" mass="7105">MPTRNPLRWLVHWADWFEMRGVYVPGEDNRTVDPWRDFGWLIVAWLAGLGVFILFFALAV</sequence>
<evidence type="ECO:0000313" key="2">
    <source>
        <dbReference type="EMBL" id="SFP27168.1"/>
    </source>
</evidence>
<reference evidence="3" key="1">
    <citation type="submission" date="2016-10" db="EMBL/GenBank/DDBJ databases">
        <authorList>
            <person name="Varghese N."/>
            <person name="Submissions S."/>
        </authorList>
    </citation>
    <scope>NUCLEOTIDE SEQUENCE [LARGE SCALE GENOMIC DNA]</scope>
    <source>
        <strain evidence="3">CGMCC 4.5579</strain>
    </source>
</reference>
<dbReference type="AlphaFoldDB" id="A0A1I5NZ95"/>
<name>A0A1I5NZ95_9PSEU</name>
<protein>
    <submittedName>
        <fullName evidence="2">Uncharacterized protein</fullName>
    </submittedName>
</protein>
<keyword evidence="3" id="KW-1185">Reference proteome</keyword>
<dbReference type="OrthoDB" id="3633953at2"/>
<dbReference type="EMBL" id="FOWW01000002">
    <property type="protein sequence ID" value="SFP27168.1"/>
    <property type="molecule type" value="Genomic_DNA"/>
</dbReference>
<proteinExistence type="predicted"/>
<evidence type="ECO:0000256" key="1">
    <source>
        <dbReference type="SAM" id="Phobius"/>
    </source>
</evidence>
<evidence type="ECO:0000313" key="3">
    <source>
        <dbReference type="Proteomes" id="UP000198727"/>
    </source>
</evidence>
<dbReference type="Proteomes" id="UP000198727">
    <property type="component" value="Unassembled WGS sequence"/>
</dbReference>
<dbReference type="STRING" id="587909.SAMN05421810_10290"/>
<dbReference type="RefSeq" id="WP_092528711.1">
    <property type="nucleotide sequence ID" value="NZ_FOWW01000002.1"/>
</dbReference>
<gene>
    <name evidence="2" type="ORF">SAMN05421810_10290</name>
</gene>
<keyword evidence="1" id="KW-1133">Transmembrane helix</keyword>
<keyword evidence="1" id="KW-0472">Membrane</keyword>
<accession>A0A1I5NZ95</accession>
<keyword evidence="1" id="KW-0812">Transmembrane</keyword>
<organism evidence="2 3">
    <name type="scientific">Amycolatopsis arida</name>
    <dbReference type="NCBI Taxonomy" id="587909"/>
    <lineage>
        <taxon>Bacteria</taxon>
        <taxon>Bacillati</taxon>
        <taxon>Actinomycetota</taxon>
        <taxon>Actinomycetes</taxon>
        <taxon>Pseudonocardiales</taxon>
        <taxon>Pseudonocardiaceae</taxon>
        <taxon>Amycolatopsis</taxon>
    </lineage>
</organism>